<proteinExistence type="predicted"/>
<gene>
    <name evidence="1" type="ORF">M9H77_07003</name>
</gene>
<reference evidence="2" key="1">
    <citation type="journal article" date="2023" name="Nat. Plants">
        <title>Single-cell RNA sequencing provides a high-resolution roadmap for understanding the multicellular compartmentation of specialized metabolism.</title>
        <authorList>
            <person name="Sun S."/>
            <person name="Shen X."/>
            <person name="Li Y."/>
            <person name="Li Y."/>
            <person name="Wang S."/>
            <person name="Li R."/>
            <person name="Zhang H."/>
            <person name="Shen G."/>
            <person name="Guo B."/>
            <person name="Wei J."/>
            <person name="Xu J."/>
            <person name="St-Pierre B."/>
            <person name="Chen S."/>
            <person name="Sun C."/>
        </authorList>
    </citation>
    <scope>NUCLEOTIDE SEQUENCE [LARGE SCALE GENOMIC DNA]</scope>
</reference>
<accession>A0ACC0BTY4</accession>
<dbReference type="Proteomes" id="UP001060085">
    <property type="component" value="Linkage Group LG02"/>
</dbReference>
<sequence length="107" mass="11618">MNLGLLGRRWELGFQRKGKDASCRENLRDGGIELGYTQFCYCDIGGRRGLRVVVTDYKSSSCIVPEDFLTEIVITGGGCPLSDILSESTKAIGVFPQLMGLAVGLVE</sequence>
<evidence type="ECO:0000313" key="1">
    <source>
        <dbReference type="EMBL" id="KAI5676053.1"/>
    </source>
</evidence>
<organism evidence="1 2">
    <name type="scientific">Catharanthus roseus</name>
    <name type="common">Madagascar periwinkle</name>
    <name type="synonym">Vinca rosea</name>
    <dbReference type="NCBI Taxonomy" id="4058"/>
    <lineage>
        <taxon>Eukaryota</taxon>
        <taxon>Viridiplantae</taxon>
        <taxon>Streptophyta</taxon>
        <taxon>Embryophyta</taxon>
        <taxon>Tracheophyta</taxon>
        <taxon>Spermatophyta</taxon>
        <taxon>Magnoliopsida</taxon>
        <taxon>eudicotyledons</taxon>
        <taxon>Gunneridae</taxon>
        <taxon>Pentapetalae</taxon>
        <taxon>asterids</taxon>
        <taxon>lamiids</taxon>
        <taxon>Gentianales</taxon>
        <taxon>Apocynaceae</taxon>
        <taxon>Rauvolfioideae</taxon>
        <taxon>Vinceae</taxon>
        <taxon>Catharanthinae</taxon>
        <taxon>Catharanthus</taxon>
    </lineage>
</organism>
<name>A0ACC0BTY4_CATRO</name>
<comment type="caution">
    <text evidence="1">The sequence shown here is derived from an EMBL/GenBank/DDBJ whole genome shotgun (WGS) entry which is preliminary data.</text>
</comment>
<protein>
    <submittedName>
        <fullName evidence="1">Uncharacterized protein</fullName>
    </submittedName>
</protein>
<dbReference type="EMBL" id="CM044702">
    <property type="protein sequence ID" value="KAI5676053.1"/>
    <property type="molecule type" value="Genomic_DNA"/>
</dbReference>
<keyword evidence="2" id="KW-1185">Reference proteome</keyword>
<evidence type="ECO:0000313" key="2">
    <source>
        <dbReference type="Proteomes" id="UP001060085"/>
    </source>
</evidence>